<evidence type="ECO:0000313" key="1">
    <source>
        <dbReference type="EMBL" id="EHQ34464.1"/>
    </source>
</evidence>
<reference evidence="1 2" key="1">
    <citation type="submission" date="2011-10" db="EMBL/GenBank/DDBJ databases">
        <title>The Improved High-Quality Draft genome of Methanoplanus limicola DSM 2279.</title>
        <authorList>
            <consortium name="US DOE Joint Genome Institute (JGI-PGF)"/>
            <person name="Lucas S."/>
            <person name="Copeland A."/>
            <person name="Lapidus A."/>
            <person name="Glavina del Rio T."/>
            <person name="Dalin E."/>
            <person name="Tice H."/>
            <person name="Bruce D."/>
            <person name="Goodwin L."/>
            <person name="Pitluck S."/>
            <person name="Peters L."/>
            <person name="Mikhailova N."/>
            <person name="Lu M."/>
            <person name="Kyrpides N."/>
            <person name="Mavromatis K."/>
            <person name="Ivanova N."/>
            <person name="Markowitz V."/>
            <person name="Cheng J.-F."/>
            <person name="Hugenholtz P."/>
            <person name="Woyke T."/>
            <person name="Wu D."/>
            <person name="Wirth R."/>
            <person name="Brambilla E.-M."/>
            <person name="Klenk H.-P."/>
            <person name="Eisen J.A."/>
        </authorList>
    </citation>
    <scope>NUCLEOTIDE SEQUENCE [LARGE SCALE GENOMIC DNA]</scope>
    <source>
        <strain evidence="1 2">DSM 2279</strain>
    </source>
</reference>
<dbReference type="AlphaFoldDB" id="H1Z0Y8"/>
<sequence>MKIKINFLMLIIASALLVSGASAFDSHDLNIDVQADGSAVINYDYSLSWGESIAFALFPNKEGILKGGLTDAFGDGAEVLDLSSKEVSFKIPGFAKVISGNLTAYKTPSLPYDKVESYTKKFSGNNAVIGAYIPESDRLVPDKTTITFPDGFTETYNKPYPDGKLPSVTHTV</sequence>
<organism evidence="1 2">
    <name type="scientific">Methanoplanus limicola DSM 2279</name>
    <dbReference type="NCBI Taxonomy" id="937775"/>
    <lineage>
        <taxon>Archaea</taxon>
        <taxon>Methanobacteriati</taxon>
        <taxon>Methanobacteriota</taxon>
        <taxon>Stenosarchaea group</taxon>
        <taxon>Methanomicrobia</taxon>
        <taxon>Methanomicrobiales</taxon>
        <taxon>Methanomicrobiaceae</taxon>
        <taxon>Methanoplanus</taxon>
    </lineage>
</organism>
<dbReference type="EMBL" id="CM001436">
    <property type="protein sequence ID" value="EHQ34464.1"/>
    <property type="molecule type" value="Genomic_DNA"/>
</dbReference>
<protein>
    <submittedName>
        <fullName evidence="1">Uncharacterized protein</fullName>
    </submittedName>
</protein>
<dbReference type="RefSeq" id="WP_004076103.1">
    <property type="nucleotide sequence ID" value="NZ_CM001436.1"/>
</dbReference>
<name>H1Z0Y8_9EURY</name>
<dbReference type="OrthoDB" id="106510at2157"/>
<keyword evidence="2" id="KW-1185">Reference proteome</keyword>
<accession>H1Z0Y8</accession>
<proteinExistence type="predicted"/>
<dbReference type="InParanoid" id="H1Z0Y8"/>
<gene>
    <name evidence="1" type="ORF">Metlim_0323</name>
</gene>
<evidence type="ECO:0000313" key="2">
    <source>
        <dbReference type="Proteomes" id="UP000005741"/>
    </source>
</evidence>
<dbReference type="Proteomes" id="UP000005741">
    <property type="component" value="Chromosome"/>
</dbReference>
<dbReference type="HOGENOM" id="CLU_1599021_0_0_2"/>